<accession>A0A1A7Z7U4</accession>
<protein>
    <submittedName>
        <fullName evidence="2">Ubiquilin-like</fullName>
    </submittedName>
</protein>
<feature type="region of interest" description="Disordered" evidence="1">
    <location>
        <begin position="35"/>
        <end position="65"/>
    </location>
</feature>
<evidence type="ECO:0000313" key="2">
    <source>
        <dbReference type="EMBL" id="SBP38558.1"/>
    </source>
</evidence>
<evidence type="ECO:0000256" key="1">
    <source>
        <dbReference type="SAM" id="MobiDB-lite"/>
    </source>
</evidence>
<gene>
    <name evidence="2" type="primary">UBQLNL</name>
</gene>
<sequence length="105" mass="11598">MLNPRVTEALLQIQKGLQILAEEAPSLIPHAELCTGGAGVNATSDARLSSQSGSSDQVAKETERQQQQFVRELLKALANTNNQEEVELQEELENSTGFRDRQMNF</sequence>
<reference evidence="2" key="2">
    <citation type="submission" date="2016-06" db="EMBL/GenBank/DDBJ databases">
        <title>The genome of a short-lived fish provides insights into sex chromosome evolution and the genetic control of aging.</title>
        <authorList>
            <person name="Reichwald K."/>
            <person name="Felder M."/>
            <person name="Petzold A."/>
            <person name="Koch P."/>
            <person name="Groth M."/>
            <person name="Platzer M."/>
        </authorList>
    </citation>
    <scope>NUCLEOTIDE SEQUENCE</scope>
    <source>
        <tissue evidence="2">Brain</tissue>
    </source>
</reference>
<dbReference type="AlphaFoldDB" id="A0A1A7Z7U4"/>
<feature type="compositionally biased region" description="Acidic residues" evidence="1">
    <location>
        <begin position="84"/>
        <end position="93"/>
    </location>
</feature>
<dbReference type="EMBL" id="HADY01000073">
    <property type="protein sequence ID" value="SBP38558.1"/>
    <property type="molecule type" value="Transcribed_RNA"/>
</dbReference>
<feature type="compositionally biased region" description="Polar residues" evidence="1">
    <location>
        <begin position="41"/>
        <end position="57"/>
    </location>
</feature>
<feature type="region of interest" description="Disordered" evidence="1">
    <location>
        <begin position="82"/>
        <end position="105"/>
    </location>
</feature>
<name>A0A1A7Z7U4_NOTFU</name>
<organism evidence="2">
    <name type="scientific">Nothobranchius furzeri</name>
    <name type="common">Turquoise killifish</name>
    <dbReference type="NCBI Taxonomy" id="105023"/>
    <lineage>
        <taxon>Eukaryota</taxon>
        <taxon>Metazoa</taxon>
        <taxon>Chordata</taxon>
        <taxon>Craniata</taxon>
        <taxon>Vertebrata</taxon>
        <taxon>Euteleostomi</taxon>
        <taxon>Actinopterygii</taxon>
        <taxon>Neopterygii</taxon>
        <taxon>Teleostei</taxon>
        <taxon>Neoteleostei</taxon>
        <taxon>Acanthomorphata</taxon>
        <taxon>Ovalentaria</taxon>
        <taxon>Atherinomorphae</taxon>
        <taxon>Cyprinodontiformes</taxon>
        <taxon>Nothobranchiidae</taxon>
        <taxon>Nothobranchius</taxon>
    </lineage>
</organism>
<reference evidence="2" key="1">
    <citation type="submission" date="2016-05" db="EMBL/GenBank/DDBJ databases">
        <authorList>
            <person name="Lavstsen T."/>
            <person name="Jespersen J.S."/>
        </authorList>
    </citation>
    <scope>NUCLEOTIDE SEQUENCE</scope>
    <source>
        <tissue evidence="2">Brain</tissue>
    </source>
</reference>
<proteinExistence type="predicted"/>